<name>A0A2U2PCW5_9SPHI</name>
<dbReference type="Gene3D" id="3.90.280.10">
    <property type="entry name" value="PEBP-like"/>
    <property type="match status" value="1"/>
</dbReference>
<feature type="signal peptide" evidence="1">
    <location>
        <begin position="1"/>
        <end position="19"/>
    </location>
</feature>
<dbReference type="InterPro" id="IPR008914">
    <property type="entry name" value="PEBP"/>
</dbReference>
<keyword evidence="1" id="KW-0732">Signal</keyword>
<dbReference type="EMBL" id="QEAS01000016">
    <property type="protein sequence ID" value="PWG79238.1"/>
    <property type="molecule type" value="Genomic_DNA"/>
</dbReference>
<dbReference type="AlphaFoldDB" id="A0A2U2PCW5"/>
<evidence type="ECO:0000256" key="1">
    <source>
        <dbReference type="SAM" id="SignalP"/>
    </source>
</evidence>
<gene>
    <name evidence="2" type="ORF">DDR33_18305</name>
</gene>
<dbReference type="InterPro" id="IPR036610">
    <property type="entry name" value="PEBP-like_sf"/>
</dbReference>
<organism evidence="2 3">
    <name type="scientific">Pararcticibacter amylolyticus</name>
    <dbReference type="NCBI Taxonomy" id="2173175"/>
    <lineage>
        <taxon>Bacteria</taxon>
        <taxon>Pseudomonadati</taxon>
        <taxon>Bacteroidota</taxon>
        <taxon>Sphingobacteriia</taxon>
        <taxon>Sphingobacteriales</taxon>
        <taxon>Sphingobacteriaceae</taxon>
        <taxon>Pararcticibacter</taxon>
    </lineage>
</organism>
<keyword evidence="3" id="KW-1185">Reference proteome</keyword>
<dbReference type="Pfam" id="PF01161">
    <property type="entry name" value="PBP"/>
    <property type="match status" value="1"/>
</dbReference>
<feature type="chain" id="PRO_5015730837" evidence="1">
    <location>
        <begin position="20"/>
        <end position="180"/>
    </location>
</feature>
<protein>
    <submittedName>
        <fullName evidence="2">YbhB/YbcL family Raf kinase inhibitor-like protein</fullName>
    </submittedName>
</protein>
<dbReference type="Proteomes" id="UP000245647">
    <property type="component" value="Unassembled WGS sequence"/>
</dbReference>
<dbReference type="CDD" id="cd00865">
    <property type="entry name" value="PEBP_bact_arch"/>
    <property type="match status" value="1"/>
</dbReference>
<dbReference type="PANTHER" id="PTHR30289">
    <property type="entry name" value="UNCHARACTERIZED PROTEIN YBCL-RELATED"/>
    <property type="match status" value="1"/>
</dbReference>
<evidence type="ECO:0000313" key="2">
    <source>
        <dbReference type="EMBL" id="PWG79238.1"/>
    </source>
</evidence>
<dbReference type="OrthoDB" id="9797506at2"/>
<dbReference type="PANTHER" id="PTHR30289:SF1">
    <property type="entry name" value="PEBP (PHOSPHATIDYLETHANOLAMINE-BINDING PROTEIN) FAMILY PROTEIN"/>
    <property type="match status" value="1"/>
</dbReference>
<reference evidence="2 3" key="1">
    <citation type="submission" date="2018-04" db="EMBL/GenBank/DDBJ databases">
        <title>Pedobacter chongqingensis sp. nov., isolated from a rottenly hemp rope.</title>
        <authorList>
            <person name="Cai Y."/>
        </authorList>
    </citation>
    <scope>NUCLEOTIDE SEQUENCE [LARGE SCALE GENOMIC DNA]</scope>
    <source>
        <strain evidence="2 3">FJ4-8</strain>
    </source>
</reference>
<dbReference type="RefSeq" id="WP_109417254.1">
    <property type="nucleotide sequence ID" value="NZ_QEAS01000016.1"/>
</dbReference>
<accession>A0A2U2PCW5</accession>
<dbReference type="SUPFAM" id="SSF49777">
    <property type="entry name" value="PEBP-like"/>
    <property type="match status" value="1"/>
</dbReference>
<dbReference type="InterPro" id="IPR005247">
    <property type="entry name" value="YbhB_YbcL/LppC-like"/>
</dbReference>
<proteinExistence type="predicted"/>
<sequence>MKNILFTACLFLCASFTSGQTFTLSSADLGGQFTNEFIAANFGCTGSNKSPELHWTNAPAGTKSFAVTMYDADAPTGSGFWHWVLVDIPSNVMQLKSGAGSIPQKLAPDGSLQSLNDTGAPGYQGPCPPEGETAHRYIITVYALNTPKLGTSSQSTAALTGFMLHSATIARASLIVYCKR</sequence>
<comment type="caution">
    <text evidence="2">The sequence shown here is derived from an EMBL/GenBank/DDBJ whole genome shotgun (WGS) entry which is preliminary data.</text>
</comment>
<dbReference type="NCBIfam" id="TIGR00481">
    <property type="entry name" value="YbhB/YbcL family Raf kinase inhibitor-like protein"/>
    <property type="match status" value="1"/>
</dbReference>
<evidence type="ECO:0000313" key="3">
    <source>
        <dbReference type="Proteomes" id="UP000245647"/>
    </source>
</evidence>